<dbReference type="RefSeq" id="WP_187711559.1">
    <property type="nucleotide sequence ID" value="NZ_CP060820.1"/>
</dbReference>
<dbReference type="PROSITE" id="PS51257">
    <property type="entry name" value="PROKAR_LIPOPROTEIN"/>
    <property type="match status" value="1"/>
</dbReference>
<organism evidence="2 3">
    <name type="scientific">Agrilutibacter terrestris</name>
    <dbReference type="NCBI Taxonomy" id="2865112"/>
    <lineage>
        <taxon>Bacteria</taxon>
        <taxon>Pseudomonadati</taxon>
        <taxon>Pseudomonadota</taxon>
        <taxon>Gammaproteobacteria</taxon>
        <taxon>Lysobacterales</taxon>
        <taxon>Lysobacteraceae</taxon>
        <taxon>Agrilutibacter</taxon>
    </lineage>
</organism>
<gene>
    <name evidence="2" type="ORF">H8B22_11515</name>
</gene>
<dbReference type="Proteomes" id="UP000516018">
    <property type="component" value="Chromosome"/>
</dbReference>
<keyword evidence="1" id="KW-0732">Signal</keyword>
<sequence length="126" mass="13318">MVRPFALCMLVLLSACAAGGGIQPGREHSLAVDERAALPDGSVLHYLGIVNDSRCPANVQCIRAGDADVLFAYAGRNAPSVRITLNTERTRSATLGRWQLDLVALDPGPTPRATLRIEAITGGIQP</sequence>
<dbReference type="EMBL" id="CP060820">
    <property type="protein sequence ID" value="QNP40116.1"/>
    <property type="molecule type" value="Genomic_DNA"/>
</dbReference>
<protein>
    <recommendedName>
        <fullName evidence="4">Lipoprotein</fullName>
    </recommendedName>
</protein>
<name>A0A7H0FVQ0_9GAMM</name>
<accession>A0A7H0FVQ0</accession>
<reference evidence="2 3" key="1">
    <citation type="submission" date="2020-08" db="EMBL/GenBank/DDBJ databases">
        <title>Lysobacter sp. II4 sp. nov., isolated from soil.</title>
        <authorList>
            <person name="Woo C.Y."/>
            <person name="Kim J."/>
        </authorList>
    </citation>
    <scope>NUCLEOTIDE SEQUENCE [LARGE SCALE GENOMIC DNA]</scope>
    <source>
        <strain evidence="2 3">II4</strain>
    </source>
</reference>
<dbReference type="AlphaFoldDB" id="A0A7H0FVQ0"/>
<keyword evidence="3" id="KW-1185">Reference proteome</keyword>
<proteinExistence type="predicted"/>
<feature type="signal peptide" evidence="1">
    <location>
        <begin position="1"/>
        <end position="17"/>
    </location>
</feature>
<dbReference type="KEGG" id="lsx:H8B22_11515"/>
<evidence type="ECO:0000313" key="3">
    <source>
        <dbReference type="Proteomes" id="UP000516018"/>
    </source>
</evidence>
<evidence type="ECO:0000256" key="1">
    <source>
        <dbReference type="SAM" id="SignalP"/>
    </source>
</evidence>
<feature type="chain" id="PRO_5028979298" description="Lipoprotein" evidence="1">
    <location>
        <begin position="18"/>
        <end position="126"/>
    </location>
</feature>
<evidence type="ECO:0000313" key="2">
    <source>
        <dbReference type="EMBL" id="QNP40116.1"/>
    </source>
</evidence>
<evidence type="ECO:0008006" key="4">
    <source>
        <dbReference type="Google" id="ProtNLM"/>
    </source>
</evidence>